<dbReference type="InterPro" id="IPR000182">
    <property type="entry name" value="GNAT_dom"/>
</dbReference>
<dbReference type="AlphaFoldDB" id="A0A1E5E4T1"/>
<keyword evidence="2" id="KW-0808">Transferase</keyword>
<evidence type="ECO:0000313" key="3">
    <source>
        <dbReference type="Proteomes" id="UP000094070"/>
    </source>
</evidence>
<evidence type="ECO:0000313" key="2">
    <source>
        <dbReference type="EMBL" id="OEF27539.1"/>
    </source>
</evidence>
<dbReference type="RefSeq" id="WP_017025736.1">
    <property type="nucleotide sequence ID" value="NZ_AJYK02000032.1"/>
</dbReference>
<sequence>MSDSIRIRALEKDDLRFIHSLNNNRSVMSYWFEEPYESFMELESLYVKHIHDLNERRFIAENGDREHVGLVELVEINYIHRTAEFQIIIAPHFQGRGYARAIIDRAVNYAFKILNVNKLYLQVSDENEKAVYLYESFGFKREGLLIEEFFMNGQYRNAIRMYMLQRDYFNRQEEPSAINAAQ</sequence>
<protein>
    <submittedName>
        <fullName evidence="2">Spermidine acetyltransferase</fullName>
    </submittedName>
</protein>
<accession>A0A1E5E4T1</accession>
<reference evidence="2 3" key="1">
    <citation type="journal article" date="2012" name="Science">
        <title>Ecological populations of bacteria act as socially cohesive units of antibiotic production and resistance.</title>
        <authorList>
            <person name="Cordero O.X."/>
            <person name="Wildschutte H."/>
            <person name="Kirkup B."/>
            <person name="Proehl S."/>
            <person name="Ngo L."/>
            <person name="Hussain F."/>
            <person name="Le Roux F."/>
            <person name="Mincer T."/>
            <person name="Polz M.F."/>
        </authorList>
    </citation>
    <scope>NUCLEOTIDE SEQUENCE [LARGE SCALE GENOMIC DNA]</scope>
    <source>
        <strain evidence="2 3">1S-45</strain>
    </source>
</reference>
<evidence type="ECO:0000259" key="1">
    <source>
        <dbReference type="PROSITE" id="PS51186"/>
    </source>
</evidence>
<dbReference type="CDD" id="cd04301">
    <property type="entry name" value="NAT_SF"/>
    <property type="match status" value="1"/>
</dbReference>
<keyword evidence="3" id="KW-1185">Reference proteome</keyword>
<dbReference type="GO" id="GO:0004145">
    <property type="term" value="F:diamine N-acetyltransferase activity"/>
    <property type="evidence" value="ECO:0007669"/>
    <property type="project" value="TreeGrafter"/>
</dbReference>
<dbReference type="OrthoDB" id="9795206at2"/>
<dbReference type="EMBL" id="AJYK02000032">
    <property type="protein sequence ID" value="OEF27539.1"/>
    <property type="molecule type" value="Genomic_DNA"/>
</dbReference>
<dbReference type="PANTHER" id="PTHR43415:SF6">
    <property type="entry name" value="SPERMIDINE N(1)-ACETYLTRANSFERASE"/>
    <property type="match status" value="1"/>
</dbReference>
<proteinExistence type="predicted"/>
<dbReference type="InterPro" id="IPR016181">
    <property type="entry name" value="Acyl_CoA_acyltransferase"/>
</dbReference>
<dbReference type="Gene3D" id="3.40.630.30">
    <property type="match status" value="1"/>
</dbReference>
<organism evidence="2 3">
    <name type="scientific">Vibrio rumoiensis 1S-45</name>
    <dbReference type="NCBI Taxonomy" id="1188252"/>
    <lineage>
        <taxon>Bacteria</taxon>
        <taxon>Pseudomonadati</taxon>
        <taxon>Pseudomonadota</taxon>
        <taxon>Gammaproteobacteria</taxon>
        <taxon>Vibrionales</taxon>
        <taxon>Vibrionaceae</taxon>
        <taxon>Vibrio</taxon>
    </lineage>
</organism>
<dbReference type="PROSITE" id="PS51186">
    <property type="entry name" value="GNAT"/>
    <property type="match status" value="1"/>
</dbReference>
<name>A0A1E5E4T1_9VIBR</name>
<feature type="domain" description="N-acetyltransferase" evidence="1">
    <location>
        <begin position="5"/>
        <end position="166"/>
    </location>
</feature>
<gene>
    <name evidence="2" type="ORF">A1QC_06345</name>
</gene>
<dbReference type="SUPFAM" id="SSF55729">
    <property type="entry name" value="Acyl-CoA N-acyltransferases (Nat)"/>
    <property type="match status" value="1"/>
</dbReference>
<dbReference type="Proteomes" id="UP000094070">
    <property type="component" value="Unassembled WGS sequence"/>
</dbReference>
<dbReference type="STRING" id="1188252.A1QC_06345"/>
<dbReference type="Pfam" id="PF13302">
    <property type="entry name" value="Acetyltransf_3"/>
    <property type="match status" value="1"/>
</dbReference>
<dbReference type="NCBIfam" id="NF011709">
    <property type="entry name" value="PRK15130.1"/>
    <property type="match status" value="1"/>
</dbReference>
<dbReference type="eggNOG" id="COG1670">
    <property type="taxonomic scope" value="Bacteria"/>
</dbReference>
<comment type="caution">
    <text evidence="2">The sequence shown here is derived from an EMBL/GenBank/DDBJ whole genome shotgun (WGS) entry which is preliminary data.</text>
</comment>
<dbReference type="PANTHER" id="PTHR43415">
    <property type="entry name" value="SPERMIDINE N(1)-ACETYLTRANSFERASE"/>
    <property type="match status" value="1"/>
</dbReference>